<evidence type="ECO:0000256" key="4">
    <source>
        <dbReference type="PIRSR" id="PIRSR617867-1"/>
    </source>
</evidence>
<dbReference type="PRINTS" id="PR00719">
    <property type="entry name" value="LMWPTPASE"/>
</dbReference>
<feature type="region of interest" description="Disordered" evidence="5">
    <location>
        <begin position="181"/>
        <end position="210"/>
    </location>
</feature>
<feature type="compositionally biased region" description="Polar residues" evidence="5">
    <location>
        <begin position="181"/>
        <end position="191"/>
    </location>
</feature>
<proteinExistence type="inferred from homology"/>
<comment type="caution">
    <text evidence="7">The sequence shown here is derived from an EMBL/GenBank/DDBJ whole genome shotgun (WGS) entry which is preliminary data.</text>
</comment>
<comment type="similarity">
    <text evidence="1">Belongs to the low molecular weight phosphotyrosine protein phosphatase family.</text>
</comment>
<dbReference type="AlphaFoldDB" id="A0A261FQ82"/>
<keyword evidence="2" id="KW-0378">Hydrolase</keyword>
<evidence type="ECO:0000259" key="6">
    <source>
        <dbReference type="SMART" id="SM00226"/>
    </source>
</evidence>
<evidence type="ECO:0000256" key="1">
    <source>
        <dbReference type="ARBA" id="ARBA00011063"/>
    </source>
</evidence>
<name>A0A261FQ82_9BIFI</name>
<organism evidence="7 8">
    <name type="scientific">Bifidobacterium lemurum</name>
    <dbReference type="NCBI Taxonomy" id="1603886"/>
    <lineage>
        <taxon>Bacteria</taxon>
        <taxon>Bacillati</taxon>
        <taxon>Actinomycetota</taxon>
        <taxon>Actinomycetes</taxon>
        <taxon>Bifidobacteriales</taxon>
        <taxon>Bifidobacteriaceae</taxon>
        <taxon>Bifidobacterium</taxon>
    </lineage>
</organism>
<dbReference type="Gene3D" id="3.40.50.2300">
    <property type="match status" value="1"/>
</dbReference>
<dbReference type="GO" id="GO:0004725">
    <property type="term" value="F:protein tyrosine phosphatase activity"/>
    <property type="evidence" value="ECO:0007669"/>
    <property type="project" value="InterPro"/>
</dbReference>
<dbReference type="Proteomes" id="UP000216352">
    <property type="component" value="Unassembled WGS sequence"/>
</dbReference>
<feature type="domain" description="Phosphotyrosine protein phosphatase I" evidence="6">
    <location>
        <begin position="1"/>
        <end position="179"/>
    </location>
</feature>
<dbReference type="InterPro" id="IPR050438">
    <property type="entry name" value="LMW_PTPase"/>
</dbReference>
<dbReference type="PANTHER" id="PTHR11717:SF31">
    <property type="entry name" value="LOW MOLECULAR WEIGHT PROTEIN-TYROSINE-PHOSPHATASE ETP-RELATED"/>
    <property type="match status" value="1"/>
</dbReference>
<dbReference type="InterPro" id="IPR036196">
    <property type="entry name" value="Ptyr_pPase_sf"/>
</dbReference>
<evidence type="ECO:0000313" key="8">
    <source>
        <dbReference type="Proteomes" id="UP000216352"/>
    </source>
</evidence>
<feature type="active site" description="Nucleophile" evidence="4">
    <location>
        <position position="13"/>
    </location>
</feature>
<dbReference type="InterPro" id="IPR017867">
    <property type="entry name" value="Tyr_phospatase_low_mol_wt"/>
</dbReference>
<dbReference type="EMBL" id="MWWX01000010">
    <property type="protein sequence ID" value="OZG61314.1"/>
    <property type="molecule type" value="Genomic_DNA"/>
</dbReference>
<evidence type="ECO:0000256" key="3">
    <source>
        <dbReference type="ARBA" id="ARBA00022912"/>
    </source>
</evidence>
<keyword evidence="3" id="KW-0904">Protein phosphatase</keyword>
<evidence type="ECO:0000313" key="7">
    <source>
        <dbReference type="EMBL" id="OZG61314.1"/>
    </source>
</evidence>
<reference evidence="7 8" key="1">
    <citation type="journal article" date="2017" name="BMC Genomics">
        <title>Comparative genomic and phylogenomic analyses of the Bifidobacteriaceae family.</title>
        <authorList>
            <person name="Lugli G.A."/>
            <person name="Milani C."/>
            <person name="Turroni F."/>
            <person name="Duranti S."/>
            <person name="Mancabelli L."/>
            <person name="Mangifesta M."/>
            <person name="Ferrario C."/>
            <person name="Modesto M."/>
            <person name="Mattarelli P."/>
            <person name="Jiri K."/>
            <person name="van Sinderen D."/>
            <person name="Ventura M."/>
        </authorList>
    </citation>
    <scope>NUCLEOTIDE SEQUENCE [LARGE SCALE GENOMIC DNA]</scope>
    <source>
        <strain evidence="7 8">DSM 28807</strain>
    </source>
</reference>
<feature type="active site" description="Nucleophile" evidence="4">
    <location>
        <position position="7"/>
    </location>
</feature>
<dbReference type="InterPro" id="IPR023485">
    <property type="entry name" value="Ptyr_pPase"/>
</dbReference>
<dbReference type="Pfam" id="PF01451">
    <property type="entry name" value="LMWPc"/>
    <property type="match status" value="1"/>
</dbReference>
<sequence length="243" mass="26210">MHVLFVCRGNICRSALSEYLFRDSCGQFASVSSAGLLHLAPSPMDPHYLRLLTYRGIDASAHRSTPFAPDMANQADVILVFTDSQLGKLLEWSPSAAHKTFLLDDFANLADACVRDGDLESAIPSTPENRLATIIANAPFKRPTLPRPQDIPDPFGHSADSYRTCAEHIIRAVDVIAQALTPSDDPSNSLTRSDDSRHSASSEQTIPHSDSLAATNLLGMTSIPPKTTTASTVDTPFGAFPSF</sequence>
<dbReference type="SMART" id="SM00226">
    <property type="entry name" value="LMWPc"/>
    <property type="match status" value="1"/>
</dbReference>
<feature type="compositionally biased region" description="Polar residues" evidence="5">
    <location>
        <begin position="201"/>
        <end position="210"/>
    </location>
</feature>
<dbReference type="RefSeq" id="WP_072723535.1">
    <property type="nucleotide sequence ID" value="NZ_BDIS01000001.1"/>
</dbReference>
<dbReference type="SUPFAM" id="SSF52788">
    <property type="entry name" value="Phosphotyrosine protein phosphatases I"/>
    <property type="match status" value="1"/>
</dbReference>
<evidence type="ECO:0000256" key="5">
    <source>
        <dbReference type="SAM" id="MobiDB-lite"/>
    </source>
</evidence>
<keyword evidence="8" id="KW-1185">Reference proteome</keyword>
<feature type="active site" description="Proton donor" evidence="4">
    <location>
        <position position="116"/>
    </location>
</feature>
<gene>
    <name evidence="7" type="ORF">BLEM_1526</name>
</gene>
<dbReference type="OrthoDB" id="9784339at2"/>
<accession>A0A261FQ82</accession>
<protein>
    <submittedName>
        <fullName evidence="7">Protein-tyrosine-phosphatase</fullName>
    </submittedName>
</protein>
<evidence type="ECO:0000256" key="2">
    <source>
        <dbReference type="ARBA" id="ARBA00022801"/>
    </source>
</evidence>
<dbReference type="PANTHER" id="PTHR11717">
    <property type="entry name" value="LOW MOLECULAR WEIGHT PROTEIN TYROSINE PHOSPHATASE"/>
    <property type="match status" value="1"/>
</dbReference>
<dbReference type="STRING" id="1603886.GCA_001895165_00154"/>